<feature type="compositionally biased region" description="Polar residues" evidence="1">
    <location>
        <begin position="26"/>
        <end position="40"/>
    </location>
</feature>
<accession>A0A1S4A6L6</accession>
<dbReference type="RefSeq" id="XP_016472288.1">
    <property type="nucleotide sequence ID" value="XM_016616802.1"/>
</dbReference>
<name>A0A1S4A6L6_TOBAC</name>
<reference evidence="2" key="1">
    <citation type="submission" date="2025-08" db="UniProtKB">
        <authorList>
            <consortium name="RefSeq"/>
        </authorList>
    </citation>
    <scope>IDENTIFICATION</scope>
</reference>
<dbReference type="KEGG" id="nta:107794317"/>
<evidence type="ECO:0000313" key="2">
    <source>
        <dbReference type="RefSeq" id="XP_016472288.1"/>
    </source>
</evidence>
<gene>
    <name evidence="2" type="primary">LOC107794317</name>
</gene>
<proteinExistence type="predicted"/>
<dbReference type="PaxDb" id="4097-A0A1S4A6L6"/>
<sequence>MARELQTDTPFQQVVDSARRIEGALGSSSQPAQSAHQITQGAPDGQPPIPPAKAARGRGHSRGRGRGRGAARTAPGGVPADPPISPDQDRIPVVDAPAQAVSIPATTAISQVGGGHRGASFGHGSDSYQQGRLSLGALPKQSSSRAPSGQGSPMPGPSTSYPGAQGSIQSPAPAPGSLGGSAPQRSQSVSSAPAPPPPAQPARGGAQYCLSLP</sequence>
<dbReference type="AlphaFoldDB" id="A0A1S4A6L6"/>
<protein>
    <submittedName>
        <fullName evidence="2">Mucin-1-like</fullName>
    </submittedName>
</protein>
<feature type="compositionally biased region" description="Low complexity" evidence="1">
    <location>
        <begin position="147"/>
        <end position="160"/>
    </location>
</feature>
<feature type="region of interest" description="Disordered" evidence="1">
    <location>
        <begin position="1"/>
        <end position="213"/>
    </location>
</feature>
<feature type="compositionally biased region" description="Low complexity" evidence="1">
    <location>
        <begin position="180"/>
        <end position="192"/>
    </location>
</feature>
<feature type="compositionally biased region" description="Basic residues" evidence="1">
    <location>
        <begin position="55"/>
        <end position="69"/>
    </location>
</feature>
<evidence type="ECO:0000256" key="1">
    <source>
        <dbReference type="SAM" id="MobiDB-lite"/>
    </source>
</evidence>
<organism evidence="2">
    <name type="scientific">Nicotiana tabacum</name>
    <name type="common">Common tobacco</name>
    <dbReference type="NCBI Taxonomy" id="4097"/>
    <lineage>
        <taxon>Eukaryota</taxon>
        <taxon>Viridiplantae</taxon>
        <taxon>Streptophyta</taxon>
        <taxon>Embryophyta</taxon>
        <taxon>Tracheophyta</taxon>
        <taxon>Spermatophyta</taxon>
        <taxon>Magnoliopsida</taxon>
        <taxon>eudicotyledons</taxon>
        <taxon>Gunneridae</taxon>
        <taxon>Pentapetalae</taxon>
        <taxon>asterids</taxon>
        <taxon>lamiids</taxon>
        <taxon>Solanales</taxon>
        <taxon>Solanaceae</taxon>
        <taxon>Nicotianoideae</taxon>
        <taxon>Nicotianeae</taxon>
        <taxon>Nicotiana</taxon>
    </lineage>
</organism>